<sequence length="231" mass="26806">MVNELIGTKYGGFYYPVGLPKLSNDSIVYCVGAGEDITHDIILSKRLNCPVHIFDPTPRAIEHVQLVKDVFSFRKQPINSRRFGGGDINYWNILLQNHVDENKIIMHDYGLYTNDCNKKFYFPLISEHVSCSLEKIGRSDNFMMVKLKTLNTIMKELNHDHIDLLKIDIENVECDVLDKMLDDNIFPTYLSVDFDLMKHDKKRCENVINRIVDNGYTIIEKKGQDISFIRN</sequence>
<dbReference type="SUPFAM" id="SSF53335">
    <property type="entry name" value="S-adenosyl-L-methionine-dependent methyltransferases"/>
    <property type="match status" value="1"/>
</dbReference>
<dbReference type="PANTHER" id="PTHR32026:SF10">
    <property type="entry name" value="METHYLTRANSFERASE-LIKE PROTEIN 24-RELATED"/>
    <property type="match status" value="1"/>
</dbReference>
<dbReference type="AlphaFoldDB" id="A0A6C0CR07"/>
<protein>
    <recommendedName>
        <fullName evidence="1">Methyltransferase FkbM domain-containing protein</fullName>
    </recommendedName>
</protein>
<name>A0A6C0CR07_9ZZZZ</name>
<dbReference type="EMBL" id="MN739473">
    <property type="protein sequence ID" value="QHT06657.1"/>
    <property type="molecule type" value="Genomic_DNA"/>
</dbReference>
<reference evidence="2" key="1">
    <citation type="journal article" date="2020" name="Nature">
        <title>Giant virus diversity and host interactions through global metagenomics.</title>
        <authorList>
            <person name="Schulz F."/>
            <person name="Roux S."/>
            <person name="Paez-Espino D."/>
            <person name="Jungbluth S."/>
            <person name="Walsh D.A."/>
            <person name="Denef V.J."/>
            <person name="McMahon K.D."/>
            <person name="Konstantinidis K.T."/>
            <person name="Eloe-Fadrosh E.A."/>
            <person name="Kyrpides N.C."/>
            <person name="Woyke T."/>
        </authorList>
    </citation>
    <scope>NUCLEOTIDE SEQUENCE</scope>
    <source>
        <strain evidence="2">GVMAG-M-3300021425-30</strain>
    </source>
</reference>
<dbReference type="Gene3D" id="3.40.50.150">
    <property type="entry name" value="Vaccinia Virus protein VP39"/>
    <property type="match status" value="1"/>
</dbReference>
<dbReference type="InterPro" id="IPR029063">
    <property type="entry name" value="SAM-dependent_MTases_sf"/>
</dbReference>
<proteinExistence type="predicted"/>
<evidence type="ECO:0000313" key="2">
    <source>
        <dbReference type="EMBL" id="QHT06657.1"/>
    </source>
</evidence>
<organism evidence="2">
    <name type="scientific">viral metagenome</name>
    <dbReference type="NCBI Taxonomy" id="1070528"/>
    <lineage>
        <taxon>unclassified sequences</taxon>
        <taxon>metagenomes</taxon>
        <taxon>organismal metagenomes</taxon>
    </lineage>
</organism>
<accession>A0A6C0CR07</accession>
<dbReference type="InterPro" id="IPR026913">
    <property type="entry name" value="METTL24"/>
</dbReference>
<dbReference type="PANTHER" id="PTHR32026">
    <property type="entry name" value="METHYLTRANSFERASE-LIKE PROTEIN 24"/>
    <property type="match status" value="1"/>
</dbReference>
<evidence type="ECO:0000259" key="1">
    <source>
        <dbReference type="Pfam" id="PF05050"/>
    </source>
</evidence>
<dbReference type="InterPro" id="IPR006342">
    <property type="entry name" value="FkbM_mtfrase"/>
</dbReference>
<feature type="domain" description="Methyltransferase FkbM" evidence="1">
    <location>
        <begin position="68"/>
        <end position="178"/>
    </location>
</feature>
<dbReference type="Pfam" id="PF05050">
    <property type="entry name" value="Methyltransf_21"/>
    <property type="match status" value="1"/>
</dbReference>